<dbReference type="SUPFAM" id="SSF55729">
    <property type="entry name" value="Acyl-CoA N-acyltransferases (Nat)"/>
    <property type="match status" value="1"/>
</dbReference>
<evidence type="ECO:0000313" key="4">
    <source>
        <dbReference type="EMBL" id="MBO1106845.1"/>
    </source>
</evidence>
<evidence type="ECO:0000256" key="2">
    <source>
        <dbReference type="ARBA" id="ARBA00023315"/>
    </source>
</evidence>
<keyword evidence="2 4" id="KW-0012">Acyltransferase</keyword>
<dbReference type="NCBIfam" id="NF007853">
    <property type="entry name" value="PRK10562.1"/>
    <property type="match status" value="1"/>
</dbReference>
<accession>A0A8I1W415</accession>
<dbReference type="GO" id="GO:0016747">
    <property type="term" value="F:acyltransferase activity, transferring groups other than amino-acyl groups"/>
    <property type="evidence" value="ECO:0007669"/>
    <property type="project" value="InterPro"/>
</dbReference>
<dbReference type="EC" id="2.3.1.-" evidence="4"/>
<gene>
    <name evidence="4" type="ORF">J2R62_01170</name>
</gene>
<comment type="caution">
    <text evidence="4">The sequence shown here is derived from an EMBL/GenBank/DDBJ whole genome shotgun (WGS) entry which is preliminary data.</text>
</comment>
<dbReference type="PANTHER" id="PTHR43800:SF1">
    <property type="entry name" value="PEPTIDYL-LYSINE N-ACETYLTRANSFERASE YJAB"/>
    <property type="match status" value="1"/>
</dbReference>
<keyword evidence="1 4" id="KW-0808">Transferase</keyword>
<evidence type="ECO:0000313" key="5">
    <source>
        <dbReference type="Proteomes" id="UP000664658"/>
    </source>
</evidence>
<evidence type="ECO:0000256" key="1">
    <source>
        <dbReference type="ARBA" id="ARBA00022679"/>
    </source>
</evidence>
<dbReference type="AlphaFoldDB" id="A0A8I1W415"/>
<dbReference type="InterPro" id="IPR000182">
    <property type="entry name" value="GNAT_dom"/>
</dbReference>
<sequence length="140" mass="16124">MIRAFTADDMNTVINLWLAASIDAHDFVEPDYWHSKIDTVRNDYLPVSSTWVYCEDDEVKGFYSLLENKLAALFVDPKHQQNGIGSELLQHAIAQQDDLHLTVYAQNFDAVRLYKKHGFTIQGEQVNMYTGHPEFIMTRA</sequence>
<dbReference type="InterPro" id="IPR016181">
    <property type="entry name" value="Acyl_CoA_acyltransferase"/>
</dbReference>
<organism evidence="4 5">
    <name type="scientific">Plesiomonas shigelloides</name>
    <name type="common">Aeromonas shigelloides</name>
    <dbReference type="NCBI Taxonomy" id="703"/>
    <lineage>
        <taxon>Bacteria</taxon>
        <taxon>Pseudomonadati</taxon>
        <taxon>Pseudomonadota</taxon>
        <taxon>Gammaproteobacteria</taxon>
        <taxon>Enterobacterales</taxon>
        <taxon>Enterobacteriaceae</taxon>
        <taxon>Plesiomonas</taxon>
    </lineage>
</organism>
<name>A0A8I1W415_PLESH</name>
<proteinExistence type="predicted"/>
<dbReference type="EMBL" id="JAFNAA010000001">
    <property type="protein sequence ID" value="MBO1106845.1"/>
    <property type="molecule type" value="Genomic_DNA"/>
</dbReference>
<dbReference type="RefSeq" id="WP_207541465.1">
    <property type="nucleotide sequence ID" value="NZ_JAFNAA010000001.1"/>
</dbReference>
<feature type="domain" description="N-acetyltransferase" evidence="3">
    <location>
        <begin position="1"/>
        <end position="140"/>
    </location>
</feature>
<dbReference type="PANTHER" id="PTHR43800">
    <property type="entry name" value="PEPTIDYL-LYSINE N-ACETYLTRANSFERASE YJAB"/>
    <property type="match status" value="1"/>
</dbReference>
<protein>
    <submittedName>
        <fullName evidence="4">N-acetyltransferase</fullName>
        <ecNumber evidence="4">2.3.1.-</ecNumber>
    </submittedName>
</protein>
<dbReference type="Gene3D" id="3.40.630.30">
    <property type="match status" value="1"/>
</dbReference>
<reference evidence="4" key="1">
    <citation type="submission" date="2021-03" db="EMBL/GenBank/DDBJ databases">
        <title>Plesiomonas shigelloides zfcc0051, isolated from zebrafish feces.</title>
        <authorList>
            <person name="Vanderhoek Z."/>
            <person name="Gaulke C."/>
        </authorList>
    </citation>
    <scope>NUCLEOTIDE SEQUENCE</scope>
    <source>
        <strain evidence="4">Zfcc0051</strain>
    </source>
</reference>
<dbReference type="Proteomes" id="UP000664658">
    <property type="component" value="Unassembled WGS sequence"/>
</dbReference>
<dbReference type="PROSITE" id="PS51186">
    <property type="entry name" value="GNAT"/>
    <property type="match status" value="1"/>
</dbReference>
<dbReference type="CDD" id="cd04301">
    <property type="entry name" value="NAT_SF"/>
    <property type="match status" value="1"/>
</dbReference>
<evidence type="ECO:0000259" key="3">
    <source>
        <dbReference type="PROSITE" id="PS51186"/>
    </source>
</evidence>
<dbReference type="Pfam" id="PF13508">
    <property type="entry name" value="Acetyltransf_7"/>
    <property type="match status" value="1"/>
</dbReference>